<proteinExistence type="predicted"/>
<gene>
    <name evidence="1" type="ORF">L6164_011928</name>
</gene>
<organism evidence="1 2">
    <name type="scientific">Bauhinia variegata</name>
    <name type="common">Purple orchid tree</name>
    <name type="synonym">Phanera variegata</name>
    <dbReference type="NCBI Taxonomy" id="167791"/>
    <lineage>
        <taxon>Eukaryota</taxon>
        <taxon>Viridiplantae</taxon>
        <taxon>Streptophyta</taxon>
        <taxon>Embryophyta</taxon>
        <taxon>Tracheophyta</taxon>
        <taxon>Spermatophyta</taxon>
        <taxon>Magnoliopsida</taxon>
        <taxon>eudicotyledons</taxon>
        <taxon>Gunneridae</taxon>
        <taxon>Pentapetalae</taxon>
        <taxon>rosids</taxon>
        <taxon>fabids</taxon>
        <taxon>Fabales</taxon>
        <taxon>Fabaceae</taxon>
        <taxon>Cercidoideae</taxon>
        <taxon>Cercideae</taxon>
        <taxon>Bauhiniinae</taxon>
        <taxon>Bauhinia</taxon>
    </lineage>
</organism>
<dbReference type="EMBL" id="CM039430">
    <property type="protein sequence ID" value="KAI4344737.1"/>
    <property type="molecule type" value="Genomic_DNA"/>
</dbReference>
<accession>A0ACB9P886</accession>
<dbReference type="Proteomes" id="UP000828941">
    <property type="component" value="Chromosome 5"/>
</dbReference>
<sequence length="284" mass="31082">MADPIVKYSYISLLFLVFFSCALSDDSHPNVKIQDICAKHRNGSFCLAVLNSETNGAGSVSDLVALGQSTIDLARASATKTLNLIKTLMKEQMDDAKAQKYYTECSESYDDALEDLEEARQNLVSGDHNGANLAASAAMTNIDECDSEAHVCVRILGGKSVSALEDEGGDFGRENMEEAKGVVKHVLLAKFKDEIPQDKIDELIKGYANLVNLVPPMKSFHWGKDVSAENLHQGFTHVFESTFESTEGVAEYTAHPAHVEFANVFLASLEKVIVVDYKPTILRV</sequence>
<comment type="caution">
    <text evidence="1">The sequence shown here is derived from an EMBL/GenBank/DDBJ whole genome shotgun (WGS) entry which is preliminary data.</text>
</comment>
<name>A0ACB9P886_BAUVA</name>
<protein>
    <submittedName>
        <fullName evidence="1">Uncharacterized protein</fullName>
    </submittedName>
</protein>
<evidence type="ECO:0000313" key="1">
    <source>
        <dbReference type="EMBL" id="KAI4344737.1"/>
    </source>
</evidence>
<reference evidence="1 2" key="1">
    <citation type="journal article" date="2022" name="DNA Res.">
        <title>Chromosomal-level genome assembly of the orchid tree Bauhinia variegata (Leguminosae; Cercidoideae) supports the allotetraploid origin hypothesis of Bauhinia.</title>
        <authorList>
            <person name="Zhong Y."/>
            <person name="Chen Y."/>
            <person name="Zheng D."/>
            <person name="Pang J."/>
            <person name="Liu Y."/>
            <person name="Luo S."/>
            <person name="Meng S."/>
            <person name="Qian L."/>
            <person name="Wei D."/>
            <person name="Dai S."/>
            <person name="Zhou R."/>
        </authorList>
    </citation>
    <scope>NUCLEOTIDE SEQUENCE [LARGE SCALE GENOMIC DNA]</scope>
    <source>
        <strain evidence="1">BV-YZ2020</strain>
    </source>
</reference>
<evidence type="ECO:0000313" key="2">
    <source>
        <dbReference type="Proteomes" id="UP000828941"/>
    </source>
</evidence>
<keyword evidence="2" id="KW-1185">Reference proteome</keyword>